<keyword evidence="5" id="KW-0560">Oxidoreductase</keyword>
<dbReference type="EMBL" id="JARJCN010000006">
    <property type="protein sequence ID" value="KAJ7100280.1"/>
    <property type="molecule type" value="Genomic_DNA"/>
</dbReference>
<evidence type="ECO:0000256" key="6">
    <source>
        <dbReference type="SAM" id="MobiDB-lite"/>
    </source>
</evidence>
<keyword evidence="8" id="KW-1185">Reference proteome</keyword>
<dbReference type="InterPro" id="IPR036188">
    <property type="entry name" value="FAD/NAD-bd_sf"/>
</dbReference>
<name>A0AAD6UE07_9AGAR</name>
<keyword evidence="2" id="KW-0285">Flavoprotein</keyword>
<evidence type="ECO:0000313" key="7">
    <source>
        <dbReference type="EMBL" id="KAJ7100280.1"/>
    </source>
</evidence>
<reference evidence="7" key="1">
    <citation type="submission" date="2023-03" db="EMBL/GenBank/DDBJ databases">
        <title>Massive genome expansion in bonnet fungi (Mycena s.s.) driven by repeated elements and novel gene families across ecological guilds.</title>
        <authorList>
            <consortium name="Lawrence Berkeley National Laboratory"/>
            <person name="Harder C.B."/>
            <person name="Miyauchi S."/>
            <person name="Viragh M."/>
            <person name="Kuo A."/>
            <person name="Thoen E."/>
            <person name="Andreopoulos B."/>
            <person name="Lu D."/>
            <person name="Skrede I."/>
            <person name="Drula E."/>
            <person name="Henrissat B."/>
            <person name="Morin E."/>
            <person name="Kohler A."/>
            <person name="Barry K."/>
            <person name="LaButti K."/>
            <person name="Morin E."/>
            <person name="Salamov A."/>
            <person name="Lipzen A."/>
            <person name="Mereny Z."/>
            <person name="Hegedus B."/>
            <person name="Baldrian P."/>
            <person name="Stursova M."/>
            <person name="Weitz H."/>
            <person name="Taylor A."/>
            <person name="Grigoriev I.V."/>
            <person name="Nagy L.G."/>
            <person name="Martin F."/>
            <person name="Kauserud H."/>
        </authorList>
    </citation>
    <scope>NUCLEOTIDE SEQUENCE</scope>
    <source>
        <strain evidence="7">CBHHK173m</strain>
    </source>
</reference>
<sequence>MGRYWGCGERDRAGGAASASGLSGLESVGLPAGALGGGSSSGCGLASRAESEDEKPAHIKTICIIGAGAAGLAALKTVLDTPQFKSSLWKPVVFEARHEVGGVWLPDALPTSPLPETPLYDSLTTNLPHPVMCFPSFPFPPSTPVFPAACHVQRYLESYAAHFNLRPFIRVNTAVRAVRWEAPKWKVHLSPDDSEILDFDLVIVANGHHAIPRYPDVPGIDAWLAAKKASHSVHYRRPSYLGDKILVVGAGPSGTDIAAEMRPSCKMLIRSVTGAASDDSGPVKIRGRTTAFGADGQVHFADGSVEPGIDHCILATGYQVSVPFLPDALVHPGLSRPCPPLPDTLHNSSYNLFPLAHHLFPIQRAFPPTTLVFMGLPVRVAPLPIMEAQAAALLHFFAHPAAYDADAAAAGVLARYAELGGAPAAVARAWSVLTFDEQFAYQDRLYELAGVGTRVPQWRKDMYAAKALLRSFWVELERRGEADAWVRGVGENGAQDWVDLLYRLLRAAEEWECA</sequence>
<gene>
    <name evidence="7" type="ORF">B0H15DRAFT_770950</name>
</gene>
<comment type="similarity">
    <text evidence="1">Belongs to the FMO family.</text>
</comment>
<comment type="caution">
    <text evidence="7">The sequence shown here is derived from an EMBL/GenBank/DDBJ whole genome shotgun (WGS) entry which is preliminary data.</text>
</comment>
<dbReference type="GO" id="GO:0004499">
    <property type="term" value="F:N,N-dimethylaniline monooxygenase activity"/>
    <property type="evidence" value="ECO:0007669"/>
    <property type="project" value="InterPro"/>
</dbReference>
<dbReference type="InterPro" id="IPR000960">
    <property type="entry name" value="Flavin_mOase"/>
</dbReference>
<dbReference type="Pfam" id="PF00743">
    <property type="entry name" value="FMO-like"/>
    <property type="match status" value="1"/>
</dbReference>
<dbReference type="SUPFAM" id="SSF51905">
    <property type="entry name" value="FAD/NAD(P)-binding domain"/>
    <property type="match status" value="2"/>
</dbReference>
<dbReference type="InterPro" id="IPR020946">
    <property type="entry name" value="Flavin_mOase-like"/>
</dbReference>
<dbReference type="Gene3D" id="3.50.50.60">
    <property type="entry name" value="FAD/NAD(P)-binding domain"/>
    <property type="match status" value="2"/>
</dbReference>
<organism evidence="7 8">
    <name type="scientific">Mycena belliarum</name>
    <dbReference type="NCBI Taxonomy" id="1033014"/>
    <lineage>
        <taxon>Eukaryota</taxon>
        <taxon>Fungi</taxon>
        <taxon>Dikarya</taxon>
        <taxon>Basidiomycota</taxon>
        <taxon>Agaricomycotina</taxon>
        <taxon>Agaricomycetes</taxon>
        <taxon>Agaricomycetidae</taxon>
        <taxon>Agaricales</taxon>
        <taxon>Marasmiineae</taxon>
        <taxon>Mycenaceae</taxon>
        <taxon>Mycena</taxon>
    </lineage>
</organism>
<dbReference type="Proteomes" id="UP001222325">
    <property type="component" value="Unassembled WGS sequence"/>
</dbReference>
<dbReference type="GO" id="GO:0050661">
    <property type="term" value="F:NADP binding"/>
    <property type="evidence" value="ECO:0007669"/>
    <property type="project" value="InterPro"/>
</dbReference>
<evidence type="ECO:0000313" key="8">
    <source>
        <dbReference type="Proteomes" id="UP001222325"/>
    </source>
</evidence>
<dbReference type="AlphaFoldDB" id="A0AAD6UE07"/>
<accession>A0AAD6UE07</accession>
<dbReference type="PRINTS" id="PR00370">
    <property type="entry name" value="FMOXYGENASE"/>
</dbReference>
<feature type="region of interest" description="Disordered" evidence="6">
    <location>
        <begin position="1"/>
        <end position="20"/>
    </location>
</feature>
<evidence type="ECO:0000256" key="2">
    <source>
        <dbReference type="ARBA" id="ARBA00022630"/>
    </source>
</evidence>
<keyword evidence="3" id="KW-0274">FAD</keyword>
<evidence type="ECO:0000256" key="3">
    <source>
        <dbReference type="ARBA" id="ARBA00022827"/>
    </source>
</evidence>
<evidence type="ECO:0000256" key="5">
    <source>
        <dbReference type="ARBA" id="ARBA00023002"/>
    </source>
</evidence>
<evidence type="ECO:0000256" key="4">
    <source>
        <dbReference type="ARBA" id="ARBA00022857"/>
    </source>
</evidence>
<protein>
    <submittedName>
        <fullName evidence="7">FAD/NAD(P)-binding domain-containing protein</fullName>
    </submittedName>
</protein>
<dbReference type="GO" id="GO:0050660">
    <property type="term" value="F:flavin adenine dinucleotide binding"/>
    <property type="evidence" value="ECO:0007669"/>
    <property type="project" value="InterPro"/>
</dbReference>
<keyword evidence="4" id="KW-0521">NADP</keyword>
<proteinExistence type="inferred from homology"/>
<evidence type="ECO:0000256" key="1">
    <source>
        <dbReference type="ARBA" id="ARBA00009183"/>
    </source>
</evidence>
<dbReference type="PANTHER" id="PTHR23023">
    <property type="entry name" value="DIMETHYLANILINE MONOOXYGENASE"/>
    <property type="match status" value="1"/>
</dbReference>
<dbReference type="InterPro" id="IPR050346">
    <property type="entry name" value="FMO-like"/>
</dbReference>